<dbReference type="AlphaFoldDB" id="A0A494Y396"/>
<dbReference type="EMBL" id="RBZM01000002">
    <property type="protein sequence ID" value="RKP57207.1"/>
    <property type="molecule type" value="Genomic_DNA"/>
</dbReference>
<evidence type="ECO:0000256" key="1">
    <source>
        <dbReference type="SAM" id="Phobius"/>
    </source>
</evidence>
<reference evidence="2 3" key="1">
    <citation type="submission" date="2018-10" db="EMBL/GenBank/DDBJ databases">
        <title>Cohnella sp. M2MS4P-1, whole genome shotgun sequence.</title>
        <authorList>
            <person name="Tuo L."/>
        </authorList>
    </citation>
    <scope>NUCLEOTIDE SEQUENCE [LARGE SCALE GENOMIC DNA]</scope>
    <source>
        <strain evidence="2 3">M2MS4P-1</strain>
    </source>
</reference>
<keyword evidence="1" id="KW-0472">Membrane</keyword>
<feature type="transmembrane region" description="Helical" evidence="1">
    <location>
        <begin position="26"/>
        <end position="52"/>
    </location>
</feature>
<dbReference type="Pfam" id="PF07099">
    <property type="entry name" value="DUF1361"/>
    <property type="match status" value="1"/>
</dbReference>
<dbReference type="InterPro" id="IPR009793">
    <property type="entry name" value="DUF1361"/>
</dbReference>
<sequence length="268" mass="31277">MIQYVYCGNFPTRKVMDRMREKEVPLIATPIVNPLFYVLTATSVLCAFLIVIRANQLEYVQYRFLLWNLFLAWLPLAVSMTALAFIRVTRRRSTLTVGLVVLGVAWLLLYPNAPYLTTDFIHLIFSNRYRIYNREDDLLVWYDLVLFFLFSWCGLLLGYLSMRHFHAIVSYYSNVFAGWIFILVVSFLGGFGVYLGRVVRLNSWDVLSPFRLIEGVIEGINRRAFIFTMLFGIFILIIYLSLYVLGNHRNRYAMTSRSFGEAYPKEGP</sequence>
<evidence type="ECO:0000313" key="3">
    <source>
        <dbReference type="Proteomes" id="UP000282076"/>
    </source>
</evidence>
<dbReference type="Proteomes" id="UP000282076">
    <property type="component" value="Unassembled WGS sequence"/>
</dbReference>
<feature type="transmembrane region" description="Helical" evidence="1">
    <location>
        <begin position="172"/>
        <end position="195"/>
    </location>
</feature>
<keyword evidence="3" id="KW-1185">Reference proteome</keyword>
<comment type="caution">
    <text evidence="2">The sequence shown here is derived from an EMBL/GenBank/DDBJ whole genome shotgun (WGS) entry which is preliminary data.</text>
</comment>
<name>A0A494Y396_9BACL</name>
<keyword evidence="1" id="KW-1133">Transmembrane helix</keyword>
<accession>A0A494Y396</accession>
<organism evidence="2 3">
    <name type="scientific">Cohnella endophytica</name>
    <dbReference type="NCBI Taxonomy" id="2419778"/>
    <lineage>
        <taxon>Bacteria</taxon>
        <taxon>Bacillati</taxon>
        <taxon>Bacillota</taxon>
        <taxon>Bacilli</taxon>
        <taxon>Bacillales</taxon>
        <taxon>Paenibacillaceae</taxon>
        <taxon>Cohnella</taxon>
    </lineage>
</organism>
<feature type="transmembrane region" description="Helical" evidence="1">
    <location>
        <begin position="64"/>
        <end position="86"/>
    </location>
</feature>
<feature type="transmembrane region" description="Helical" evidence="1">
    <location>
        <begin position="139"/>
        <end position="160"/>
    </location>
</feature>
<feature type="transmembrane region" description="Helical" evidence="1">
    <location>
        <begin position="93"/>
        <end position="110"/>
    </location>
</feature>
<evidence type="ECO:0000313" key="2">
    <source>
        <dbReference type="EMBL" id="RKP57207.1"/>
    </source>
</evidence>
<protein>
    <submittedName>
        <fullName evidence="2">DUF1361 domain-containing protein</fullName>
    </submittedName>
</protein>
<feature type="transmembrane region" description="Helical" evidence="1">
    <location>
        <begin position="224"/>
        <end position="245"/>
    </location>
</feature>
<proteinExistence type="predicted"/>
<keyword evidence="1" id="KW-0812">Transmembrane</keyword>
<gene>
    <name evidence="2" type="ORF">D7Z26_04280</name>
</gene>